<dbReference type="OrthoDB" id="9810154at2"/>
<keyword evidence="1" id="KW-0378">Hydrolase</keyword>
<dbReference type="Pfam" id="PF00300">
    <property type="entry name" value="His_Phos_1"/>
    <property type="match status" value="1"/>
</dbReference>
<dbReference type="Proteomes" id="UP000460157">
    <property type="component" value="Unassembled WGS sequence"/>
</dbReference>
<dbReference type="CDD" id="cd07067">
    <property type="entry name" value="HP_PGM_like"/>
    <property type="match status" value="1"/>
</dbReference>
<reference evidence="2 3" key="1">
    <citation type="submission" date="2019-12" db="EMBL/GenBank/DDBJ databases">
        <title>Nesterenkonia muleiensis sp. nov., a novel actinobacterium isolated from sap of Populus euphratica.</title>
        <authorList>
            <person name="Wang R."/>
        </authorList>
    </citation>
    <scope>NUCLEOTIDE SEQUENCE [LARGE SCALE GENOMIC DNA]</scope>
    <source>
        <strain evidence="2 3">F10</strain>
    </source>
</reference>
<proteinExistence type="predicted"/>
<name>A0A7K1UJU8_9MICC</name>
<dbReference type="SUPFAM" id="SSF53254">
    <property type="entry name" value="Phosphoglycerate mutase-like"/>
    <property type="match status" value="1"/>
</dbReference>
<protein>
    <submittedName>
        <fullName evidence="2">Histidine phosphatase family protein</fullName>
    </submittedName>
</protein>
<dbReference type="Gene3D" id="3.40.50.1240">
    <property type="entry name" value="Phosphoglycerate mutase-like"/>
    <property type="match status" value="1"/>
</dbReference>
<organism evidence="2 3">
    <name type="scientific">Nesterenkonia alkaliphila</name>
    <dbReference type="NCBI Taxonomy" id="1463631"/>
    <lineage>
        <taxon>Bacteria</taxon>
        <taxon>Bacillati</taxon>
        <taxon>Actinomycetota</taxon>
        <taxon>Actinomycetes</taxon>
        <taxon>Micrococcales</taxon>
        <taxon>Micrococcaceae</taxon>
        <taxon>Nesterenkonia</taxon>
    </lineage>
</organism>
<dbReference type="GO" id="GO:0016787">
    <property type="term" value="F:hydrolase activity"/>
    <property type="evidence" value="ECO:0007669"/>
    <property type="project" value="UniProtKB-KW"/>
</dbReference>
<evidence type="ECO:0000313" key="2">
    <source>
        <dbReference type="EMBL" id="MVT26301.1"/>
    </source>
</evidence>
<keyword evidence="3" id="KW-1185">Reference proteome</keyword>
<dbReference type="PANTHER" id="PTHR20935">
    <property type="entry name" value="PHOSPHOGLYCERATE MUTASE-RELATED"/>
    <property type="match status" value="1"/>
</dbReference>
<dbReference type="AlphaFoldDB" id="A0A7K1UJU8"/>
<dbReference type="InterPro" id="IPR029033">
    <property type="entry name" value="His_PPase_superfam"/>
</dbReference>
<dbReference type="EMBL" id="WRPM01000058">
    <property type="protein sequence ID" value="MVT26301.1"/>
    <property type="molecule type" value="Genomic_DNA"/>
</dbReference>
<gene>
    <name evidence="2" type="ORF">GNZ21_08020</name>
</gene>
<evidence type="ECO:0000313" key="3">
    <source>
        <dbReference type="Proteomes" id="UP000460157"/>
    </source>
</evidence>
<evidence type="ECO:0000256" key="1">
    <source>
        <dbReference type="ARBA" id="ARBA00022801"/>
    </source>
</evidence>
<dbReference type="RefSeq" id="WP_157323118.1">
    <property type="nucleotide sequence ID" value="NZ_BMFX01000047.1"/>
</dbReference>
<sequence>MKTLLILRHAEAGHSFTGDDHARTLTERGPSQARQVGRWLAQSQHLPEMTVVSTAMRTRQTCIWINHELGEKAPTPYLDERLYQASSSVLCSVINETPESVHTLLVVAHMPGVQDLSTQLASQDSAEHAVLEMATHWPPAGLAVFTVTKPWAELDGRDAALATFV</sequence>
<dbReference type="InterPro" id="IPR051021">
    <property type="entry name" value="Mito_Ser/Thr_phosphatase"/>
</dbReference>
<accession>A0A7K1UJU8</accession>
<dbReference type="InterPro" id="IPR013078">
    <property type="entry name" value="His_Pase_superF_clade-1"/>
</dbReference>
<dbReference type="PANTHER" id="PTHR20935:SF1">
    <property type="entry name" value="SLL1549 PROTEIN"/>
    <property type="match status" value="1"/>
</dbReference>
<comment type="caution">
    <text evidence="2">The sequence shown here is derived from an EMBL/GenBank/DDBJ whole genome shotgun (WGS) entry which is preliminary data.</text>
</comment>